<reference evidence="1" key="2">
    <citation type="journal article" date="2015" name="Data Brief">
        <title>Shoot transcriptome of the giant reed, Arundo donax.</title>
        <authorList>
            <person name="Barrero R.A."/>
            <person name="Guerrero F.D."/>
            <person name="Moolhuijzen P."/>
            <person name="Goolsby J.A."/>
            <person name="Tidwell J."/>
            <person name="Bellgard S.E."/>
            <person name="Bellgard M.I."/>
        </authorList>
    </citation>
    <scope>NUCLEOTIDE SEQUENCE</scope>
    <source>
        <tissue evidence="1">Shoot tissue taken approximately 20 cm above the soil surface</tissue>
    </source>
</reference>
<reference evidence="1" key="1">
    <citation type="submission" date="2014-09" db="EMBL/GenBank/DDBJ databases">
        <authorList>
            <person name="Magalhaes I.L.F."/>
            <person name="Oliveira U."/>
            <person name="Santos F.R."/>
            <person name="Vidigal T.H.D.A."/>
            <person name="Brescovit A.D."/>
            <person name="Santos A.J."/>
        </authorList>
    </citation>
    <scope>NUCLEOTIDE SEQUENCE</scope>
    <source>
        <tissue evidence="1">Shoot tissue taken approximately 20 cm above the soil surface</tissue>
    </source>
</reference>
<name>A0A0A9E5M4_ARUDO</name>
<dbReference type="EMBL" id="GBRH01204730">
    <property type="protein sequence ID" value="JAD93165.1"/>
    <property type="molecule type" value="Transcribed_RNA"/>
</dbReference>
<accession>A0A0A9E5M4</accession>
<proteinExistence type="predicted"/>
<protein>
    <submittedName>
        <fullName evidence="1">Uncharacterized protein</fullName>
    </submittedName>
</protein>
<evidence type="ECO:0000313" key="1">
    <source>
        <dbReference type="EMBL" id="JAD93165.1"/>
    </source>
</evidence>
<sequence>MLATFLPVFASTILQRYEFLKIQKEPSSADWF</sequence>
<dbReference type="AlphaFoldDB" id="A0A0A9E5M4"/>
<organism evidence="1">
    <name type="scientific">Arundo donax</name>
    <name type="common">Giant reed</name>
    <name type="synonym">Donax arundinaceus</name>
    <dbReference type="NCBI Taxonomy" id="35708"/>
    <lineage>
        <taxon>Eukaryota</taxon>
        <taxon>Viridiplantae</taxon>
        <taxon>Streptophyta</taxon>
        <taxon>Embryophyta</taxon>
        <taxon>Tracheophyta</taxon>
        <taxon>Spermatophyta</taxon>
        <taxon>Magnoliopsida</taxon>
        <taxon>Liliopsida</taxon>
        <taxon>Poales</taxon>
        <taxon>Poaceae</taxon>
        <taxon>PACMAD clade</taxon>
        <taxon>Arundinoideae</taxon>
        <taxon>Arundineae</taxon>
        <taxon>Arundo</taxon>
    </lineage>
</organism>